<evidence type="ECO:0000256" key="9">
    <source>
        <dbReference type="SAM" id="Phobius"/>
    </source>
</evidence>
<dbReference type="Proteomes" id="UP000614047">
    <property type="component" value="Unassembled WGS sequence"/>
</dbReference>
<evidence type="ECO:0000256" key="3">
    <source>
        <dbReference type="ARBA" id="ARBA00022448"/>
    </source>
</evidence>
<sequence length="259" mass="25790">MNVTEATVTDAPGNAPERSAAVRDGLGVGLAVGASGLAFGAAGITAGLSVAQTCALSLLTFSGASQFALIGVIGAGGNLATGVMGAVLLGGRNALYGLRLADLLRVRGVRRLLTAQVVIDETTAVASAQPDRAAARVGFYATAISIYLSWNLTTLLGALGAARLGDPETLGLDVLGPAVFLALLWPRLTAGRTEGRVAAGAAVIALATTPVLPAGVPVMVAAVAALVAIVPPRRRRRPGSPGETDGRSGPGERKEGTAP</sequence>
<comment type="subcellular location">
    <subcellularLocation>
        <location evidence="1">Cell membrane</location>
        <topology evidence="1">Multi-pass membrane protein</topology>
    </subcellularLocation>
</comment>
<evidence type="ECO:0000256" key="6">
    <source>
        <dbReference type="ARBA" id="ARBA00022989"/>
    </source>
</evidence>
<keyword evidence="5 9" id="KW-0812">Transmembrane</keyword>
<keyword evidence="6 9" id="KW-1133">Transmembrane helix</keyword>
<feature type="region of interest" description="Disordered" evidence="8">
    <location>
        <begin position="234"/>
        <end position="259"/>
    </location>
</feature>
<proteinExistence type="inferred from homology"/>
<dbReference type="PANTHER" id="PTHR34979">
    <property type="entry name" value="INNER MEMBRANE PROTEIN YGAZ"/>
    <property type="match status" value="1"/>
</dbReference>
<feature type="transmembrane region" description="Helical" evidence="9">
    <location>
        <begin position="170"/>
        <end position="188"/>
    </location>
</feature>
<evidence type="ECO:0000256" key="2">
    <source>
        <dbReference type="ARBA" id="ARBA00010735"/>
    </source>
</evidence>
<evidence type="ECO:0000256" key="7">
    <source>
        <dbReference type="ARBA" id="ARBA00023136"/>
    </source>
</evidence>
<comment type="caution">
    <text evidence="10">The sequence shown here is derived from an EMBL/GenBank/DDBJ whole genome shotgun (WGS) entry which is preliminary data.</text>
</comment>
<dbReference type="GO" id="GO:1903785">
    <property type="term" value="P:L-valine transmembrane transport"/>
    <property type="evidence" value="ECO:0007669"/>
    <property type="project" value="TreeGrafter"/>
</dbReference>
<keyword evidence="4" id="KW-1003">Cell membrane</keyword>
<keyword evidence="3" id="KW-0813">Transport</keyword>
<comment type="similarity">
    <text evidence="2">Belongs to the AzlC family.</text>
</comment>
<dbReference type="AlphaFoldDB" id="A0A931DFS6"/>
<organism evidence="10 11">
    <name type="scientific">Actinomadura viridis</name>
    <dbReference type="NCBI Taxonomy" id="58110"/>
    <lineage>
        <taxon>Bacteria</taxon>
        <taxon>Bacillati</taxon>
        <taxon>Actinomycetota</taxon>
        <taxon>Actinomycetes</taxon>
        <taxon>Streptosporangiales</taxon>
        <taxon>Thermomonosporaceae</taxon>
        <taxon>Actinomadura</taxon>
    </lineage>
</organism>
<evidence type="ECO:0000256" key="8">
    <source>
        <dbReference type="SAM" id="MobiDB-lite"/>
    </source>
</evidence>
<dbReference type="PANTHER" id="PTHR34979:SF1">
    <property type="entry name" value="INNER MEMBRANE PROTEIN YGAZ"/>
    <property type="match status" value="1"/>
</dbReference>
<evidence type="ECO:0000256" key="1">
    <source>
        <dbReference type="ARBA" id="ARBA00004651"/>
    </source>
</evidence>
<dbReference type="GO" id="GO:0005886">
    <property type="term" value="C:plasma membrane"/>
    <property type="evidence" value="ECO:0007669"/>
    <property type="project" value="UniProtKB-SubCell"/>
</dbReference>
<keyword evidence="11" id="KW-1185">Reference proteome</keyword>
<feature type="transmembrane region" description="Helical" evidence="9">
    <location>
        <begin position="137"/>
        <end position="158"/>
    </location>
</feature>
<accession>A0A931DFS6</accession>
<dbReference type="Pfam" id="PF03591">
    <property type="entry name" value="AzlC"/>
    <property type="match status" value="1"/>
</dbReference>
<reference evidence="10" key="1">
    <citation type="submission" date="2020-11" db="EMBL/GenBank/DDBJ databases">
        <title>Sequencing the genomes of 1000 actinobacteria strains.</title>
        <authorList>
            <person name="Klenk H.-P."/>
        </authorList>
    </citation>
    <scope>NUCLEOTIDE SEQUENCE</scope>
    <source>
        <strain evidence="10">DSM 43175</strain>
    </source>
</reference>
<evidence type="ECO:0000256" key="4">
    <source>
        <dbReference type="ARBA" id="ARBA00022475"/>
    </source>
</evidence>
<feature type="transmembrane region" description="Helical" evidence="9">
    <location>
        <begin position="200"/>
        <end position="230"/>
    </location>
</feature>
<name>A0A931DFS6_9ACTN</name>
<evidence type="ECO:0000313" key="10">
    <source>
        <dbReference type="EMBL" id="MBG6088432.1"/>
    </source>
</evidence>
<dbReference type="RefSeq" id="WP_197011153.1">
    <property type="nucleotide sequence ID" value="NZ_BAABES010000020.1"/>
</dbReference>
<feature type="transmembrane region" description="Helical" evidence="9">
    <location>
        <begin position="67"/>
        <end position="89"/>
    </location>
</feature>
<protein>
    <submittedName>
        <fullName evidence="10">Branched-subunit amino acid permease</fullName>
    </submittedName>
</protein>
<dbReference type="EMBL" id="JADOUA010000001">
    <property type="protein sequence ID" value="MBG6088432.1"/>
    <property type="molecule type" value="Genomic_DNA"/>
</dbReference>
<evidence type="ECO:0000256" key="5">
    <source>
        <dbReference type="ARBA" id="ARBA00022692"/>
    </source>
</evidence>
<gene>
    <name evidence="10" type="ORF">IW256_002545</name>
</gene>
<dbReference type="InterPro" id="IPR011606">
    <property type="entry name" value="Brnchd-chn_aa_trnsp_permease"/>
</dbReference>
<feature type="compositionally biased region" description="Basic and acidic residues" evidence="8">
    <location>
        <begin position="244"/>
        <end position="259"/>
    </location>
</feature>
<keyword evidence="7 9" id="KW-0472">Membrane</keyword>
<evidence type="ECO:0000313" key="11">
    <source>
        <dbReference type="Proteomes" id="UP000614047"/>
    </source>
</evidence>